<evidence type="ECO:0000313" key="2">
    <source>
        <dbReference type="Proteomes" id="UP001183777"/>
    </source>
</evidence>
<evidence type="ECO:0000313" key="1">
    <source>
        <dbReference type="EMBL" id="MDT0430273.1"/>
    </source>
</evidence>
<dbReference type="Proteomes" id="UP001183777">
    <property type="component" value="Unassembled WGS sequence"/>
</dbReference>
<dbReference type="SUPFAM" id="SSF56436">
    <property type="entry name" value="C-type lectin-like"/>
    <property type="match status" value="1"/>
</dbReference>
<dbReference type="EMBL" id="JAVREX010000009">
    <property type="protein sequence ID" value="MDT0430273.1"/>
    <property type="molecule type" value="Genomic_DNA"/>
</dbReference>
<dbReference type="RefSeq" id="WP_311658812.1">
    <property type="nucleotide sequence ID" value="NZ_JAVREX010000009.1"/>
</dbReference>
<protein>
    <submittedName>
        <fullName evidence="1">Uncharacterized protein</fullName>
    </submittedName>
</protein>
<proteinExistence type="predicted"/>
<accession>A0ABU2RRU8</accession>
<gene>
    <name evidence="1" type="ORF">RM649_21820</name>
</gene>
<dbReference type="InterPro" id="IPR016187">
    <property type="entry name" value="CTDL_fold"/>
</dbReference>
<sequence length="269" mass="28926">MSLSALTLARWRTLDRDTATRYAKEAARRVDGRFVRLDGTPHPDGTTHRALIERDGEAYALIPGGEVTLGFDPDAWRPLPEQLVSYREESLAGGFGFDEDPRDHLARVMSPRRTVTLPTVLMAVEAGGLVEAPALVPALLAERGLRLPGPDAWEHACGAGATTLFRWGDAAPAATSPYGTGASGPHRRPNAFGLRIAFDVYDTAEMTSDPGSVYGGDGGEAVCGGYGTFLEWLPLATANRNPSMADFLNGPEGEDVYEDFNARPVIDLR</sequence>
<comment type="caution">
    <text evidence="1">The sequence shown here is derived from an EMBL/GenBank/DDBJ whole genome shotgun (WGS) entry which is preliminary data.</text>
</comment>
<reference evidence="2" key="1">
    <citation type="submission" date="2023-07" db="EMBL/GenBank/DDBJ databases">
        <title>30 novel species of actinomycetes from the DSMZ collection.</title>
        <authorList>
            <person name="Nouioui I."/>
        </authorList>
    </citation>
    <scope>NUCLEOTIDE SEQUENCE [LARGE SCALE GENOMIC DNA]</scope>
    <source>
        <strain evidence="2">DSM 41770</strain>
    </source>
</reference>
<name>A0ABU2RRU8_9ACTN</name>
<keyword evidence="2" id="KW-1185">Reference proteome</keyword>
<organism evidence="1 2">
    <name type="scientific">Streptomyces salyersiae</name>
    <dbReference type="NCBI Taxonomy" id="3075530"/>
    <lineage>
        <taxon>Bacteria</taxon>
        <taxon>Bacillati</taxon>
        <taxon>Actinomycetota</taxon>
        <taxon>Actinomycetes</taxon>
        <taxon>Kitasatosporales</taxon>
        <taxon>Streptomycetaceae</taxon>
        <taxon>Streptomyces</taxon>
    </lineage>
</organism>